<feature type="signal peptide" evidence="1">
    <location>
        <begin position="1"/>
        <end position="35"/>
    </location>
</feature>
<dbReference type="EMBL" id="LXHQ01000026">
    <property type="protein sequence ID" value="OAV25878.1"/>
    <property type="molecule type" value="Genomic_DNA"/>
</dbReference>
<comment type="caution">
    <text evidence="2">The sequence shown here is derived from an EMBL/GenBank/DDBJ whole genome shotgun (WGS) entry which is preliminary data.</text>
</comment>
<evidence type="ECO:0000256" key="1">
    <source>
        <dbReference type="SAM" id="SignalP"/>
    </source>
</evidence>
<gene>
    <name evidence="2" type="ORF">AO370_0799</name>
</gene>
<sequence length="148" mass="16212">MKNINKTMNNTRLGTAILSILVLSLSSWLHTPAHAEPMGILPKGEGVIYQNELGIQTVRKTFSKDTPMKRHNHPNDIVTLTVTNGLAQVLLNGQEAHTLSSGDVLIFDGKHDIEGTFLATTTVVVTLVSKDKTANNHLKPAHHHHHAH</sequence>
<feature type="chain" id="PRO_5044248688" description="Cupin domain-containing protein" evidence="1">
    <location>
        <begin position="36"/>
        <end position="148"/>
    </location>
</feature>
<dbReference type="Proteomes" id="UP000078295">
    <property type="component" value="Unassembled WGS sequence"/>
</dbReference>
<evidence type="ECO:0008006" key="4">
    <source>
        <dbReference type="Google" id="ProtNLM"/>
    </source>
</evidence>
<proteinExistence type="predicted"/>
<keyword evidence="1" id="KW-0732">Signal</keyword>
<name>A0AB36DPB8_MORCA</name>
<dbReference type="InterPro" id="IPR011051">
    <property type="entry name" value="RmlC_Cupin_sf"/>
</dbReference>
<evidence type="ECO:0000313" key="2">
    <source>
        <dbReference type="EMBL" id="OAV25878.1"/>
    </source>
</evidence>
<dbReference type="AlphaFoldDB" id="A0AB36DPB8"/>
<organism evidence="2 3">
    <name type="scientific">Moraxella catarrhalis</name>
    <name type="common">Branhamella catarrhalis</name>
    <dbReference type="NCBI Taxonomy" id="480"/>
    <lineage>
        <taxon>Bacteria</taxon>
        <taxon>Pseudomonadati</taxon>
        <taxon>Pseudomonadota</taxon>
        <taxon>Gammaproteobacteria</taxon>
        <taxon>Moraxellales</taxon>
        <taxon>Moraxellaceae</taxon>
        <taxon>Moraxella</taxon>
    </lineage>
</organism>
<dbReference type="SUPFAM" id="SSF51182">
    <property type="entry name" value="RmlC-like cupins"/>
    <property type="match status" value="1"/>
</dbReference>
<reference evidence="2 3" key="1">
    <citation type="journal article" date="2016" name="Genome Biol. Evol.">
        <title>Comparative Genomic Analyses of the Moraxella catarrhalis Serosensitive and Seroresistant Lineages Demonstrate Their Independent Evolution.</title>
        <authorList>
            <person name="Earl J.P."/>
            <person name="de Vries S.P."/>
            <person name="Ahmed A."/>
            <person name="Powell E."/>
            <person name="Schultz M.P."/>
            <person name="Hermans P.W."/>
            <person name="Hill D.J."/>
            <person name="Zhou Z."/>
            <person name="Constantinidou C.I."/>
            <person name="Hu F.Z."/>
            <person name="Bootsma H.J."/>
            <person name="Ehrlich G.D."/>
        </authorList>
    </citation>
    <scope>NUCLEOTIDE SEQUENCE [LARGE SCALE GENOMIC DNA]</scope>
    <source>
        <strain evidence="2 3">F23</strain>
    </source>
</reference>
<protein>
    <recommendedName>
        <fullName evidence="4">Cupin domain-containing protein</fullName>
    </recommendedName>
</protein>
<accession>A0AB36DPB8</accession>
<evidence type="ECO:0000313" key="3">
    <source>
        <dbReference type="Proteomes" id="UP000078295"/>
    </source>
</evidence>
<dbReference type="RefSeq" id="WP_227547580.1">
    <property type="nucleotide sequence ID" value="NZ_LXHQ01000026.1"/>
</dbReference>
<dbReference type="Gene3D" id="2.60.120.10">
    <property type="entry name" value="Jelly Rolls"/>
    <property type="match status" value="1"/>
</dbReference>
<dbReference type="InterPro" id="IPR014710">
    <property type="entry name" value="RmlC-like_jellyroll"/>
</dbReference>